<keyword evidence="2" id="KW-0479">Metal-binding</keyword>
<evidence type="ECO:0000256" key="4">
    <source>
        <dbReference type="ARBA" id="ARBA00022833"/>
    </source>
</evidence>
<dbReference type="AlphaFoldDB" id="A0A4R8QV77"/>
<reference evidence="11 12" key="1">
    <citation type="submission" date="2018-11" db="EMBL/GenBank/DDBJ databases">
        <title>Genome sequence and assembly of Colletotrichum spinosum.</title>
        <authorList>
            <person name="Gan P."/>
            <person name="Shirasu K."/>
        </authorList>
    </citation>
    <scope>NUCLEOTIDE SEQUENCE [LARGE SCALE GENOMIC DNA]</scope>
    <source>
        <strain evidence="11 12">CBS 515.97</strain>
    </source>
</reference>
<dbReference type="EMBL" id="QAPG01000016">
    <property type="protein sequence ID" value="TDZ38543.1"/>
    <property type="molecule type" value="Genomic_DNA"/>
</dbReference>
<dbReference type="SUPFAM" id="SSF51556">
    <property type="entry name" value="Metallo-dependent hydrolases"/>
    <property type="match status" value="1"/>
</dbReference>
<comment type="caution">
    <text evidence="11">The sequence shown here is derived from an EMBL/GenBank/DDBJ whole genome shotgun (WGS) entry which is preliminary data.</text>
</comment>
<organism evidence="11 12">
    <name type="scientific">Colletotrichum spinosum</name>
    <dbReference type="NCBI Taxonomy" id="1347390"/>
    <lineage>
        <taxon>Eukaryota</taxon>
        <taxon>Fungi</taxon>
        <taxon>Dikarya</taxon>
        <taxon>Ascomycota</taxon>
        <taxon>Pezizomycotina</taxon>
        <taxon>Sordariomycetes</taxon>
        <taxon>Hypocreomycetidae</taxon>
        <taxon>Glomerellales</taxon>
        <taxon>Glomerellaceae</taxon>
        <taxon>Colletotrichum</taxon>
        <taxon>Colletotrichum orbiculare species complex</taxon>
    </lineage>
</organism>
<evidence type="ECO:0000256" key="8">
    <source>
        <dbReference type="RuleBase" id="RU366045"/>
    </source>
</evidence>
<dbReference type="EC" id="4.1.1.52" evidence="7"/>
<name>A0A4R8QV77_9PEZI</name>
<dbReference type="Gene3D" id="3.20.20.140">
    <property type="entry name" value="Metal-dependent hydrolases"/>
    <property type="match status" value="1"/>
</dbReference>
<sequence>MRQSPLSRICLLASVLSATSADSSRRAKIDTHAHYLPDFYAQALRDAGHVPGPDGMPGIPAWDPETHIDFMNNQSITKSYLSISSPGVYLTPPSKPATENATNLARAVNTYASQLKAKYPERFGFFASLPLPDIKAAVDEIDHAFRVLDPKPDGVVLMSNYYGTYLGDPALDPVYQALDALNVTIFEHPTTPCTEANRRRFSIDAAEPVELTQQEWQALNRPVATRQRRAPNLDFPFDTARTFADLFYSHVPTRFPNMRWIIPHAGGGLIPTLDRVVANSLPEQNITYDGVRATLQRSFYFDLAGPWPVEFAIPPLLRWVGHDKIVYGSDTPFTPWALAKNTTDALDRDLDELFTESNAAESVRHDNAKTLFC</sequence>
<evidence type="ECO:0000313" key="12">
    <source>
        <dbReference type="Proteomes" id="UP000295083"/>
    </source>
</evidence>
<evidence type="ECO:0000256" key="2">
    <source>
        <dbReference type="ARBA" id="ARBA00022723"/>
    </source>
</evidence>
<keyword evidence="9" id="KW-0732">Signal</keyword>
<dbReference type="GO" id="GO:0019748">
    <property type="term" value="P:secondary metabolic process"/>
    <property type="evidence" value="ECO:0007669"/>
    <property type="project" value="TreeGrafter"/>
</dbReference>
<dbReference type="PANTHER" id="PTHR21240">
    <property type="entry name" value="2-AMINO-3-CARBOXYLMUCONATE-6-SEMIALDEHYDE DECARBOXYLASE"/>
    <property type="match status" value="1"/>
</dbReference>
<evidence type="ECO:0000256" key="9">
    <source>
        <dbReference type="SAM" id="SignalP"/>
    </source>
</evidence>
<keyword evidence="5 8" id="KW-0456">Lyase</keyword>
<dbReference type="GO" id="GO:0005829">
    <property type="term" value="C:cytosol"/>
    <property type="evidence" value="ECO:0007669"/>
    <property type="project" value="TreeGrafter"/>
</dbReference>
<feature type="chain" id="PRO_5020945483" description="6-methylsalicylate decarboxylase" evidence="9">
    <location>
        <begin position="22"/>
        <end position="373"/>
    </location>
</feature>
<keyword evidence="3 8" id="KW-0210">Decarboxylase</keyword>
<dbReference type="InterPro" id="IPR032465">
    <property type="entry name" value="ACMSD"/>
</dbReference>
<dbReference type="Pfam" id="PF04909">
    <property type="entry name" value="Amidohydro_2"/>
    <property type="match status" value="1"/>
</dbReference>
<gene>
    <name evidence="11" type="primary">yanB-0</name>
    <name evidence="11" type="ORF">C8035_v004782</name>
</gene>
<dbReference type="GO" id="GO:0046872">
    <property type="term" value="F:metal ion binding"/>
    <property type="evidence" value="ECO:0007669"/>
    <property type="project" value="UniProtKB-KW"/>
</dbReference>
<evidence type="ECO:0000259" key="10">
    <source>
        <dbReference type="Pfam" id="PF04909"/>
    </source>
</evidence>
<dbReference type="PANTHER" id="PTHR21240:SF29">
    <property type="entry name" value="AMIDOHYDROLASE-RELATED DOMAIN-CONTAINING PROTEIN"/>
    <property type="match status" value="1"/>
</dbReference>
<dbReference type="InterPro" id="IPR006680">
    <property type="entry name" value="Amidohydro-rel"/>
</dbReference>
<dbReference type="Proteomes" id="UP000295083">
    <property type="component" value="Unassembled WGS sequence"/>
</dbReference>
<evidence type="ECO:0000256" key="6">
    <source>
        <dbReference type="ARBA" id="ARBA00036832"/>
    </source>
</evidence>
<feature type="domain" description="Amidohydrolase-related" evidence="10">
    <location>
        <begin position="29"/>
        <end position="372"/>
    </location>
</feature>
<comment type="similarity">
    <text evidence="1">Belongs to the metallo-dependent hydrolases superfamily. ACMSD family.</text>
</comment>
<comment type="catalytic activity">
    <reaction evidence="6">
        <text>6-methylsalicylate + H(+) = 3-methylphenol + CO2</text>
        <dbReference type="Rhea" id="RHEA:23112"/>
        <dbReference type="ChEBI" id="CHEBI:15378"/>
        <dbReference type="ChEBI" id="CHEBI:16526"/>
        <dbReference type="ChEBI" id="CHEBI:17231"/>
        <dbReference type="ChEBI" id="CHEBI:36658"/>
        <dbReference type="EC" id="4.1.1.52"/>
    </reaction>
    <physiologicalReaction direction="left-to-right" evidence="6">
        <dbReference type="Rhea" id="RHEA:23113"/>
    </physiologicalReaction>
</comment>
<accession>A0A4R8QV77</accession>
<keyword evidence="12" id="KW-1185">Reference proteome</keyword>
<proteinExistence type="inferred from homology"/>
<feature type="signal peptide" evidence="9">
    <location>
        <begin position="1"/>
        <end position="21"/>
    </location>
</feature>
<evidence type="ECO:0000256" key="5">
    <source>
        <dbReference type="ARBA" id="ARBA00023239"/>
    </source>
</evidence>
<dbReference type="GO" id="GO:0016787">
    <property type="term" value="F:hydrolase activity"/>
    <property type="evidence" value="ECO:0007669"/>
    <property type="project" value="InterPro"/>
</dbReference>
<protein>
    <recommendedName>
        <fullName evidence="7">6-methylsalicylate decarboxylase</fullName>
        <ecNumber evidence="7">4.1.1.52</ecNumber>
    </recommendedName>
</protein>
<evidence type="ECO:0000313" key="11">
    <source>
        <dbReference type="EMBL" id="TDZ38543.1"/>
    </source>
</evidence>
<keyword evidence="4" id="KW-0862">Zinc</keyword>
<evidence type="ECO:0000256" key="1">
    <source>
        <dbReference type="ARBA" id="ARBA00005871"/>
    </source>
</evidence>
<evidence type="ECO:0000256" key="3">
    <source>
        <dbReference type="ARBA" id="ARBA00022793"/>
    </source>
</evidence>
<evidence type="ECO:0000256" key="7">
    <source>
        <dbReference type="ARBA" id="ARBA00038889"/>
    </source>
</evidence>
<dbReference type="InterPro" id="IPR032466">
    <property type="entry name" value="Metal_Hydrolase"/>
</dbReference>
<dbReference type="GO" id="GO:0047596">
    <property type="term" value="F:6-methylsalicylate decarboxylase activity"/>
    <property type="evidence" value="ECO:0007669"/>
    <property type="project" value="UniProtKB-EC"/>
</dbReference>